<dbReference type="PROSITE" id="PS52034">
    <property type="entry name" value="PEPTIDASE_M32"/>
    <property type="match status" value="1"/>
</dbReference>
<dbReference type="InterPro" id="IPR001333">
    <property type="entry name" value="Peptidase_M32_Taq"/>
</dbReference>
<evidence type="ECO:0000313" key="4">
    <source>
        <dbReference type="EMBL" id="RQH25739.1"/>
    </source>
</evidence>
<keyword evidence="1" id="KW-0645">Protease</keyword>
<comment type="catalytic activity">
    <reaction evidence="1">
        <text>Release of a C-terminal amino acid with broad specificity, except for -Pro.</text>
        <dbReference type="EC" id="3.4.17.19"/>
    </reaction>
</comment>
<evidence type="ECO:0000313" key="5">
    <source>
        <dbReference type="Proteomes" id="UP000269154"/>
    </source>
</evidence>
<dbReference type="AlphaFoldDB" id="A0A3N6Q4Y4"/>
<feature type="binding site" evidence="2">
    <location>
        <position position="273"/>
    </location>
    <ligand>
        <name>Zn(2+)</name>
        <dbReference type="ChEBI" id="CHEBI:29105"/>
        <note>catalytic</note>
    </ligand>
</feature>
<dbReference type="GO" id="GO:0004181">
    <property type="term" value="F:metallocarboxypeptidase activity"/>
    <property type="evidence" value="ECO:0007669"/>
    <property type="project" value="UniProtKB-UniRule"/>
</dbReference>
<dbReference type="GO" id="GO:0006508">
    <property type="term" value="P:proteolysis"/>
    <property type="evidence" value="ECO:0007669"/>
    <property type="project" value="UniProtKB-UniRule"/>
</dbReference>
<proteinExistence type="inferred from homology"/>
<keyword evidence="1 2" id="KW-0479">Metal-binding</keyword>
<comment type="similarity">
    <text evidence="1">Belongs to the peptidase M32 family.</text>
</comment>
<dbReference type="RefSeq" id="WP_124155568.1">
    <property type="nucleotide sequence ID" value="NZ_CAWOLW010000228.1"/>
</dbReference>
<accession>A0A3N6Q4Y4</accession>
<feature type="binding site" evidence="2">
    <location>
        <position position="299"/>
    </location>
    <ligand>
        <name>Zn(2+)</name>
        <dbReference type="ChEBI" id="CHEBI:29105"/>
        <note>catalytic</note>
    </ligand>
</feature>
<keyword evidence="5" id="KW-1185">Reference proteome</keyword>
<feature type="binding site" evidence="2">
    <location>
        <position position="269"/>
    </location>
    <ligand>
        <name>Zn(2+)</name>
        <dbReference type="ChEBI" id="CHEBI:29105"/>
        <note>catalytic</note>
    </ligand>
</feature>
<dbReference type="EC" id="3.4.17.19" evidence="1"/>
<organism evidence="4 5">
    <name type="scientific">Okeania hirsuta</name>
    <dbReference type="NCBI Taxonomy" id="1458930"/>
    <lineage>
        <taxon>Bacteria</taxon>
        <taxon>Bacillati</taxon>
        <taxon>Cyanobacteriota</taxon>
        <taxon>Cyanophyceae</taxon>
        <taxon>Oscillatoriophycideae</taxon>
        <taxon>Oscillatoriales</taxon>
        <taxon>Microcoleaceae</taxon>
        <taxon>Okeania</taxon>
    </lineage>
</organism>
<evidence type="ECO:0000256" key="1">
    <source>
        <dbReference type="PIRNR" id="PIRNR006615"/>
    </source>
</evidence>
<keyword evidence="1" id="KW-0378">Hydrolase</keyword>
<dbReference type="OrthoDB" id="9772308at2"/>
<keyword evidence="1" id="KW-0482">Metalloprotease</keyword>
<name>A0A3N6Q4Y4_9CYAN</name>
<dbReference type="SUPFAM" id="SSF55486">
    <property type="entry name" value="Metalloproteases ('zincins'), catalytic domain"/>
    <property type="match status" value="1"/>
</dbReference>
<evidence type="ECO:0000256" key="2">
    <source>
        <dbReference type="PIRSR" id="PIRSR006615-1"/>
    </source>
</evidence>
<protein>
    <recommendedName>
        <fullName evidence="1">Metal-dependent carboxypeptidase</fullName>
        <ecNumber evidence="1">3.4.17.19</ecNumber>
    </recommendedName>
</protein>
<dbReference type="PANTHER" id="PTHR34217:SF1">
    <property type="entry name" value="CARBOXYPEPTIDASE 1"/>
    <property type="match status" value="1"/>
</dbReference>
<dbReference type="PANTHER" id="PTHR34217">
    <property type="entry name" value="METAL-DEPENDENT CARBOXYPEPTIDASE"/>
    <property type="match status" value="1"/>
</dbReference>
<feature type="active site" description="Proton donor/acceptor" evidence="3">
    <location>
        <position position="270"/>
    </location>
</feature>
<sequence>MSTLSPCEPKYLELKNSLIQIRDLEAAVSILNWDQTTYMPTGGTSARGRQIATLKELAHEKFTDPSIGQLLQDLRPYEQSLPYDSTEASLIRVTRRDYERAIRVPSEFMAKFCQHQATAYEAWVKAKSLKNFSLVQPYLEKTLDLSRELACFFPHKHIADPLIDFVDEGMTVSILRPLFRKLRQKLLPIVEAITSGPPINDFYLRQYYPKEQQLKFGRTVTKHIGFDFQRGRQDETPHPFTSSFSIGDVRITTRVYENNCTEALFSTVHEVGHALYEQGIALELEGTPLAEGTSSGIHESQSRLWENMVARSRCFWECFYPQLQGIFLKQLSCISVSEFYQAINKVVKSPIRTDADEVTYNLHVMIRFDLELAMLEGKLAVCDLPEAWNERYKKDLGIVPTNYSEGVMQDVHWYGEMIGGMFQGYTLGNLIAAQIYETAVKSNPEITVAIEQGNFTLLHKWLKHNIYQHGRKYTAKELIDRVTGKPLSIDPFIRYIQNKYSDIYSVKLALVA</sequence>
<keyword evidence="2" id="KW-0862">Zinc</keyword>
<dbReference type="Pfam" id="PF02074">
    <property type="entry name" value="Peptidase_M32"/>
    <property type="match status" value="1"/>
</dbReference>
<dbReference type="GO" id="GO:0046872">
    <property type="term" value="F:metal ion binding"/>
    <property type="evidence" value="ECO:0007669"/>
    <property type="project" value="UniProtKB-KW"/>
</dbReference>
<dbReference type="EMBL" id="RCBY01000303">
    <property type="protein sequence ID" value="RQH25739.1"/>
    <property type="molecule type" value="Genomic_DNA"/>
</dbReference>
<dbReference type="PIRSF" id="PIRSF006615">
    <property type="entry name" value="Zn_crbxpep_Taq"/>
    <property type="match status" value="1"/>
</dbReference>
<dbReference type="PRINTS" id="PR00998">
    <property type="entry name" value="CRBOXYPTASET"/>
</dbReference>
<keyword evidence="1 4" id="KW-0121">Carboxypeptidase</keyword>
<dbReference type="CDD" id="cd06460">
    <property type="entry name" value="M32_Taq"/>
    <property type="match status" value="1"/>
</dbReference>
<evidence type="ECO:0000256" key="3">
    <source>
        <dbReference type="PIRSR" id="PIRSR006615-2"/>
    </source>
</evidence>
<dbReference type="Gene3D" id="1.10.1370.30">
    <property type="match status" value="1"/>
</dbReference>
<gene>
    <name evidence="4" type="ORF">D5R40_29235</name>
</gene>
<comment type="caution">
    <text evidence="4">The sequence shown here is derived from an EMBL/GenBank/DDBJ whole genome shotgun (WGS) entry which is preliminary data.</text>
</comment>
<comment type="cofactor">
    <cofactor evidence="2">
        <name>Zn(2+)</name>
        <dbReference type="ChEBI" id="CHEBI:29105"/>
    </cofactor>
    <text evidence="2">Binds 1 zinc ion per subunit.</text>
</comment>
<reference evidence="4 5" key="1">
    <citation type="journal article" date="2018" name="ACS Chem. Biol.">
        <title>Ketoreductase domain dysfunction expands chemodiversity: malyngamide biosynthesis in the cyanobacterium Okeania hirsuta.</title>
        <authorList>
            <person name="Moss N.A."/>
            <person name="Leao T."/>
            <person name="Rankin M."/>
            <person name="McCullough T.M."/>
            <person name="Qu P."/>
            <person name="Korobeynikov A."/>
            <person name="Smith J.L."/>
            <person name="Gerwick L."/>
            <person name="Gerwick W.H."/>
        </authorList>
    </citation>
    <scope>NUCLEOTIDE SEQUENCE [LARGE SCALE GENOMIC DNA]</scope>
    <source>
        <strain evidence="4 5">PAB10Feb10-1</strain>
    </source>
</reference>
<dbReference type="Proteomes" id="UP000269154">
    <property type="component" value="Unassembled WGS sequence"/>
</dbReference>
<comment type="function">
    <text evidence="1">Broad specificity carboxypetidase that releases amino acids sequentially from the C-terminus, including neutral, aromatic, polar and basic residues.</text>
</comment>